<dbReference type="GO" id="GO:0051539">
    <property type="term" value="F:4 iron, 4 sulfur cluster binding"/>
    <property type="evidence" value="ECO:0007669"/>
    <property type="project" value="InterPro"/>
</dbReference>
<dbReference type="InterPro" id="IPR007197">
    <property type="entry name" value="rSAM"/>
</dbReference>
<dbReference type="PROSITE" id="PS51918">
    <property type="entry name" value="RADICAL_SAM"/>
    <property type="match status" value="1"/>
</dbReference>
<evidence type="ECO:0000313" key="12">
    <source>
        <dbReference type="EMBL" id="TPX48500.1"/>
    </source>
</evidence>
<evidence type="ECO:0000256" key="7">
    <source>
        <dbReference type="ARBA" id="ARBA00023014"/>
    </source>
</evidence>
<dbReference type="Proteomes" id="UP000317494">
    <property type="component" value="Unassembled WGS sequence"/>
</dbReference>
<keyword evidence="4" id="KW-0949">S-adenosyl-L-methionine</keyword>
<dbReference type="SFLD" id="SFLDF00562">
    <property type="entry name" value="HemN-like__clustered_with_heat"/>
    <property type="match status" value="1"/>
</dbReference>
<evidence type="ECO:0000256" key="3">
    <source>
        <dbReference type="ARBA" id="ARBA00022617"/>
    </source>
</evidence>
<accession>A0A507DI97</accession>
<comment type="caution">
    <text evidence="13">The sequence shown here is derived from an EMBL/GenBank/DDBJ whole genome shotgun (WGS) entry which is preliminary data.</text>
</comment>
<evidence type="ECO:0000256" key="9">
    <source>
        <dbReference type="ARBA" id="ARBA00033094"/>
    </source>
</evidence>
<dbReference type="NCBIfam" id="TIGR00539">
    <property type="entry name" value="hemN_rel"/>
    <property type="match status" value="1"/>
</dbReference>
<comment type="function">
    <text evidence="10">May be a heme chaperone, appears to bind heme. Homologous bacterial proteins do not have oxygen-independent coproporphyrinogen-III oxidase activity. Binds 1 [4Fe-4S] cluster. The cluster is coordinated with 3 cysteines and an exchangeable S-adenosyl-L-methionine.</text>
</comment>
<dbReference type="SFLD" id="SFLDS00029">
    <property type="entry name" value="Radical_SAM"/>
    <property type="match status" value="1"/>
</dbReference>
<dbReference type="GO" id="GO:0046872">
    <property type="term" value="F:metal ion binding"/>
    <property type="evidence" value="ECO:0007669"/>
    <property type="project" value="UniProtKB-KW"/>
</dbReference>
<evidence type="ECO:0000256" key="5">
    <source>
        <dbReference type="ARBA" id="ARBA00022723"/>
    </source>
</evidence>
<evidence type="ECO:0000256" key="8">
    <source>
        <dbReference type="ARBA" id="ARBA00023186"/>
    </source>
</evidence>
<comment type="similarity">
    <text evidence="1">Belongs to the anaerobic coproporphyrinogen-III oxidase family. HemW subfamily.</text>
</comment>
<evidence type="ECO:0000256" key="6">
    <source>
        <dbReference type="ARBA" id="ARBA00023004"/>
    </source>
</evidence>
<keyword evidence="6" id="KW-0408">Iron</keyword>
<dbReference type="Proteomes" id="UP000320475">
    <property type="component" value="Unassembled WGS sequence"/>
</dbReference>
<dbReference type="OrthoDB" id="431409at2759"/>
<evidence type="ECO:0000256" key="10">
    <source>
        <dbReference type="ARBA" id="ARBA00045130"/>
    </source>
</evidence>
<dbReference type="SUPFAM" id="SSF102114">
    <property type="entry name" value="Radical SAM enzymes"/>
    <property type="match status" value="1"/>
</dbReference>
<keyword evidence="7" id="KW-0411">Iron-sulfur</keyword>
<dbReference type="VEuPathDB" id="FungiDB:SeMB42_g02059"/>
<gene>
    <name evidence="12" type="ORF">SeLEV6574_g01997</name>
    <name evidence="13" type="ORF">SeMB42_g02059</name>
</gene>
<reference evidence="14 15" key="1">
    <citation type="journal article" date="2019" name="Sci. Rep.">
        <title>Comparative genomics of chytrid fungi reveal insights into the obligate biotrophic and pathogenic lifestyle of Synchytrium endobioticum.</title>
        <authorList>
            <person name="van de Vossenberg B.T.L.H."/>
            <person name="Warris S."/>
            <person name="Nguyen H.D.T."/>
            <person name="van Gent-Pelzer M.P.E."/>
            <person name="Joly D.L."/>
            <person name="van de Geest H.C."/>
            <person name="Bonants P.J.M."/>
            <person name="Smith D.S."/>
            <person name="Levesque C.A."/>
            <person name="van der Lee T.A.J."/>
        </authorList>
    </citation>
    <scope>NUCLEOTIDE SEQUENCE [LARGE SCALE GENOMIC DNA]</scope>
    <source>
        <strain evidence="12 15">LEV6574</strain>
        <strain evidence="13 14">MB42</strain>
    </source>
</reference>
<keyword evidence="14" id="KW-1185">Reference proteome</keyword>
<dbReference type="SFLD" id="SFLDG01065">
    <property type="entry name" value="anaerobic_coproporphyrinogen-I"/>
    <property type="match status" value="1"/>
</dbReference>
<evidence type="ECO:0000256" key="1">
    <source>
        <dbReference type="ARBA" id="ARBA00006100"/>
    </source>
</evidence>
<dbReference type="GO" id="GO:0005739">
    <property type="term" value="C:mitochondrion"/>
    <property type="evidence" value="ECO:0007669"/>
    <property type="project" value="TreeGrafter"/>
</dbReference>
<dbReference type="PANTHER" id="PTHR13932:SF5">
    <property type="entry name" value="RADICAL S-ADENOSYL METHIONINE DOMAIN-CONTAINING PROTEIN 1, MITOCHONDRIAL"/>
    <property type="match status" value="1"/>
</dbReference>
<dbReference type="PANTHER" id="PTHR13932">
    <property type="entry name" value="COPROPORPHYRINIGEN III OXIDASE"/>
    <property type="match status" value="1"/>
</dbReference>
<dbReference type="InterPro" id="IPR058240">
    <property type="entry name" value="rSAM_sf"/>
</dbReference>
<dbReference type="SFLD" id="SFLDF00288">
    <property type="entry name" value="HemN-like__clustered_with_nucl"/>
    <property type="match status" value="1"/>
</dbReference>
<dbReference type="SMART" id="SM00729">
    <property type="entry name" value="Elp3"/>
    <property type="match status" value="1"/>
</dbReference>
<dbReference type="Pfam" id="PF04055">
    <property type="entry name" value="Radical_SAM"/>
    <property type="match status" value="1"/>
</dbReference>
<organism evidence="13 14">
    <name type="scientific">Synchytrium endobioticum</name>
    <dbReference type="NCBI Taxonomy" id="286115"/>
    <lineage>
        <taxon>Eukaryota</taxon>
        <taxon>Fungi</taxon>
        <taxon>Fungi incertae sedis</taxon>
        <taxon>Chytridiomycota</taxon>
        <taxon>Chytridiomycota incertae sedis</taxon>
        <taxon>Chytridiomycetes</taxon>
        <taxon>Synchytriales</taxon>
        <taxon>Synchytriaceae</taxon>
        <taxon>Synchytrium</taxon>
    </lineage>
</organism>
<evidence type="ECO:0000313" key="13">
    <source>
        <dbReference type="EMBL" id="TPX50957.1"/>
    </source>
</evidence>
<evidence type="ECO:0000256" key="4">
    <source>
        <dbReference type="ARBA" id="ARBA00022691"/>
    </source>
</evidence>
<dbReference type="InterPro" id="IPR034505">
    <property type="entry name" value="Coproporphyrinogen-III_oxidase"/>
</dbReference>
<keyword evidence="5" id="KW-0479">Metal-binding</keyword>
<keyword evidence="3" id="KW-0349">Heme</keyword>
<name>A0A507DI97_9FUNG</name>
<evidence type="ECO:0000259" key="11">
    <source>
        <dbReference type="PROSITE" id="PS51918"/>
    </source>
</evidence>
<evidence type="ECO:0000313" key="14">
    <source>
        <dbReference type="Proteomes" id="UP000317494"/>
    </source>
</evidence>
<dbReference type="EMBL" id="QEAM01000051">
    <property type="protein sequence ID" value="TPX48500.1"/>
    <property type="molecule type" value="Genomic_DNA"/>
</dbReference>
<dbReference type="EMBL" id="QEAN01000060">
    <property type="protein sequence ID" value="TPX50957.1"/>
    <property type="molecule type" value="Genomic_DNA"/>
</dbReference>
<evidence type="ECO:0000313" key="15">
    <source>
        <dbReference type="Proteomes" id="UP000320475"/>
    </source>
</evidence>
<dbReference type="GO" id="GO:0004109">
    <property type="term" value="F:coproporphyrinogen oxidase activity"/>
    <property type="evidence" value="ECO:0007669"/>
    <property type="project" value="InterPro"/>
</dbReference>
<dbReference type="CDD" id="cd01335">
    <property type="entry name" value="Radical_SAM"/>
    <property type="match status" value="1"/>
</dbReference>
<dbReference type="InterPro" id="IPR013785">
    <property type="entry name" value="Aldolase_TIM"/>
</dbReference>
<evidence type="ECO:0000256" key="2">
    <source>
        <dbReference type="ARBA" id="ARBA00014678"/>
    </source>
</evidence>
<feature type="domain" description="Radical SAM core" evidence="11">
    <location>
        <begin position="1"/>
        <end position="240"/>
    </location>
</feature>
<sequence length="401" mass="44615">MKPRPLSIYIHYPYCKAKCTFCAFNKYIHSSEVDEQVYVKAYKREFDFNLDRFYGNSKPSIESVYFGGGTPSLMQPSTVEAILSHVAARCDLDTTNAEVTLEVNPTSVEAPKLYSFKCAGVNRVSLGVQALNPDDLRVLGRDHDVRDARAAIDLAQRTFGRVSLDFIWGRPAQSPDQWRRELRDITGLGAQHLSIYQLIVERGTAMHKYHQKQPHLFPSEDAQATMYNDTIEIAGVHGYEQYEVSSFAKAAAARSRHNMGYWTGRNFIGLGPGAHGRVSAVGESARYGTACIRAPKQWVDQCLSEAGHGMAKITKMSEVETRREIMAQGLRLVQGVSVQALQHVVPHMSIEDVVDLDMMDTLVQRGLLVAARDENNGTVISLRTTPKGLVVLDGILGRLLK</sequence>
<dbReference type="STRING" id="286115.A0A507DI97"/>
<keyword evidence="8" id="KW-0143">Chaperone</keyword>
<dbReference type="Gene3D" id="3.20.20.70">
    <property type="entry name" value="Aldolase class I"/>
    <property type="match status" value="1"/>
</dbReference>
<protein>
    <recommendedName>
        <fullName evidence="2">Radical S-adenosyl methionine domain-containing protein 1, mitochondrial</fullName>
    </recommendedName>
    <alternativeName>
        <fullName evidence="9">Putative heme chaperone</fullName>
    </alternativeName>
</protein>
<dbReference type="InterPro" id="IPR004559">
    <property type="entry name" value="HemW-like"/>
</dbReference>
<dbReference type="GO" id="GO:0006779">
    <property type="term" value="P:porphyrin-containing compound biosynthetic process"/>
    <property type="evidence" value="ECO:0007669"/>
    <property type="project" value="InterPro"/>
</dbReference>
<proteinExistence type="inferred from homology"/>
<dbReference type="AlphaFoldDB" id="A0A507DI97"/>
<dbReference type="InterPro" id="IPR006638">
    <property type="entry name" value="Elp3/MiaA/NifB-like_rSAM"/>
</dbReference>